<feature type="transmembrane region" description="Helical" evidence="1">
    <location>
        <begin position="29"/>
        <end position="48"/>
    </location>
</feature>
<reference evidence="2" key="1">
    <citation type="submission" date="2022-10" db="EMBL/GenBank/DDBJ databases">
        <title>Luteolibacter sp. GHJ8, whole genome shotgun sequencing project.</title>
        <authorList>
            <person name="Zhao G."/>
            <person name="Shen L."/>
        </authorList>
    </citation>
    <scope>NUCLEOTIDE SEQUENCE</scope>
    <source>
        <strain evidence="2">GHJ8</strain>
    </source>
</reference>
<sequence length="94" mass="10955">MSRKPASQWSANKAVARGILQDRTLRRRFIARLLFLLLAVFAIGLWVIPGWLRGDIWRFFLWWGGCGLLATFMVIMAFYDALAVIREEREKIGR</sequence>
<keyword evidence="1" id="KW-0812">Transmembrane</keyword>
<proteinExistence type="predicted"/>
<dbReference type="EMBL" id="JAPDDR010000001">
    <property type="protein sequence ID" value="MCW1912026.1"/>
    <property type="molecule type" value="Genomic_DNA"/>
</dbReference>
<evidence type="ECO:0000256" key="1">
    <source>
        <dbReference type="SAM" id="Phobius"/>
    </source>
</evidence>
<evidence type="ECO:0008006" key="4">
    <source>
        <dbReference type="Google" id="ProtNLM"/>
    </source>
</evidence>
<keyword evidence="3" id="KW-1185">Reference proteome</keyword>
<organism evidence="2 3">
    <name type="scientific">Luteolibacter rhizosphaerae</name>
    <dbReference type="NCBI Taxonomy" id="2989719"/>
    <lineage>
        <taxon>Bacteria</taxon>
        <taxon>Pseudomonadati</taxon>
        <taxon>Verrucomicrobiota</taxon>
        <taxon>Verrucomicrobiia</taxon>
        <taxon>Verrucomicrobiales</taxon>
        <taxon>Verrucomicrobiaceae</taxon>
        <taxon>Luteolibacter</taxon>
    </lineage>
</organism>
<feature type="transmembrane region" description="Helical" evidence="1">
    <location>
        <begin position="60"/>
        <end position="85"/>
    </location>
</feature>
<protein>
    <recommendedName>
        <fullName evidence="4">Solute:sodium symporter small subunit</fullName>
    </recommendedName>
</protein>
<keyword evidence="1" id="KW-1133">Transmembrane helix</keyword>
<comment type="caution">
    <text evidence="2">The sequence shown here is derived from an EMBL/GenBank/DDBJ whole genome shotgun (WGS) entry which is preliminary data.</text>
</comment>
<evidence type="ECO:0000313" key="2">
    <source>
        <dbReference type="EMBL" id="MCW1912026.1"/>
    </source>
</evidence>
<dbReference type="RefSeq" id="WP_264510037.1">
    <property type="nucleotide sequence ID" value="NZ_JAPDDR010000001.1"/>
</dbReference>
<gene>
    <name evidence="2" type="ORF">OJ996_00465</name>
</gene>
<evidence type="ECO:0000313" key="3">
    <source>
        <dbReference type="Proteomes" id="UP001165653"/>
    </source>
</evidence>
<keyword evidence="1" id="KW-0472">Membrane</keyword>
<accession>A0ABT3FWS0</accession>
<name>A0ABT3FWS0_9BACT</name>
<dbReference type="Proteomes" id="UP001165653">
    <property type="component" value="Unassembled WGS sequence"/>
</dbReference>